<keyword evidence="1" id="KW-1133">Transmembrane helix</keyword>
<protein>
    <submittedName>
        <fullName evidence="2">Uncharacterized protein</fullName>
    </submittedName>
</protein>
<keyword evidence="1" id="KW-0472">Membrane</keyword>
<feature type="transmembrane region" description="Helical" evidence="1">
    <location>
        <begin position="6"/>
        <end position="26"/>
    </location>
</feature>
<dbReference type="EMBL" id="WNWS01000085">
    <property type="protein sequence ID" value="KAE9981728.1"/>
    <property type="molecule type" value="Genomic_DNA"/>
</dbReference>
<name>A0A8H3Z3D4_VENIN</name>
<organism evidence="2 3">
    <name type="scientific">Venturia inaequalis</name>
    <name type="common">Apple scab fungus</name>
    <dbReference type="NCBI Taxonomy" id="5025"/>
    <lineage>
        <taxon>Eukaryota</taxon>
        <taxon>Fungi</taxon>
        <taxon>Dikarya</taxon>
        <taxon>Ascomycota</taxon>
        <taxon>Pezizomycotina</taxon>
        <taxon>Dothideomycetes</taxon>
        <taxon>Pleosporomycetidae</taxon>
        <taxon>Venturiales</taxon>
        <taxon>Venturiaceae</taxon>
        <taxon>Venturia</taxon>
    </lineage>
</organism>
<accession>A0A8H3Z3D4</accession>
<reference evidence="2 3" key="1">
    <citation type="submission" date="2018-12" db="EMBL/GenBank/DDBJ databases">
        <title>Venturia inaequalis Genome Resource.</title>
        <authorList>
            <person name="Lichtner F.J."/>
        </authorList>
    </citation>
    <scope>NUCLEOTIDE SEQUENCE [LARGE SCALE GENOMIC DNA]</scope>
    <source>
        <strain evidence="2 3">120213</strain>
    </source>
</reference>
<evidence type="ECO:0000313" key="3">
    <source>
        <dbReference type="Proteomes" id="UP000447873"/>
    </source>
</evidence>
<comment type="caution">
    <text evidence="2">The sequence shown here is derived from an EMBL/GenBank/DDBJ whole genome shotgun (WGS) entry which is preliminary data.</text>
</comment>
<proteinExistence type="predicted"/>
<evidence type="ECO:0000256" key="1">
    <source>
        <dbReference type="SAM" id="Phobius"/>
    </source>
</evidence>
<keyword evidence="1" id="KW-0812">Transmembrane</keyword>
<evidence type="ECO:0000313" key="2">
    <source>
        <dbReference type="EMBL" id="KAE9981728.1"/>
    </source>
</evidence>
<dbReference type="AlphaFoldDB" id="A0A8H3Z3D4"/>
<gene>
    <name evidence="2" type="ORF">EG328_011426</name>
</gene>
<sequence length="55" mass="6408">MSQLFINLPITFLAIALLTIFLKDSLKDNAAQKPKRTDPPRIWPREELSHYLIND</sequence>
<dbReference type="Proteomes" id="UP000447873">
    <property type="component" value="Unassembled WGS sequence"/>
</dbReference>